<evidence type="ECO:0000256" key="1">
    <source>
        <dbReference type="SAM" id="MobiDB-lite"/>
    </source>
</evidence>
<dbReference type="eggNOG" id="ENOG502TIAM">
    <property type="taxonomic scope" value="Eukaryota"/>
</dbReference>
<dbReference type="GO" id="GO:0005975">
    <property type="term" value="P:carbohydrate metabolic process"/>
    <property type="evidence" value="ECO:0007669"/>
    <property type="project" value="InterPro"/>
</dbReference>
<dbReference type="GO" id="GO:0004553">
    <property type="term" value="F:hydrolase activity, hydrolyzing O-glycosyl compounds"/>
    <property type="evidence" value="ECO:0007669"/>
    <property type="project" value="InterPro"/>
</dbReference>
<sequence length="615" mass="69155">MTSTEEEEVKVEAEDDPTGAVRYYSQFKNPGRLLEKTVAVQKSKTVTLVDLSDDSETDKEEMPMPRRKSTNPSRLKRVPFRLLCESPPPPRSDSPTVIQNNETTVAASPGNAESSRDKTNNFQIRDSWKAADNILVMKDHDYGVMPLETFNSSHNNSFDAGDLSDMYPENDNENRDWFDNDDIISEGGGRDLNGGDGYSGMRSSDPVNNDEVYSENGFEQRTPRVVRNAPFSERREEHKRMIGSGKNLLCKTCNLLSLGELAVSDLTESQVDSLMNEDEELDSGDEDIDGVDMDDESANSNIDFGFNTVDADSSDLVDITNFPPNTPQSENTSPDNTIVDNDVVGNPLLFDGDWFFSNNNSDVIAICAKYKPRGDKKKKLDSEKEHINFMSTPTTLSNQQKYAVIIYGNQLYKPKEETSSGLIVARCSFREENSRKCCPGSIHVDREYLSRKMSDYNSGGRCGNEFPPCVDWTEFQSVTCLSDNTGCFIENDPVVFIWKVDGAEKWFNSETKTIHVDGKYSKIPSHFKQLYVISTHVDGSTVPLIFALTNSSTAETYQKIFAKAKEKGLNPTRAYSDFENAAILGLRATWPQVNVLLCYRHFKVSLRKKLRKRKL</sequence>
<evidence type="ECO:0000259" key="2">
    <source>
        <dbReference type="Pfam" id="PF10551"/>
    </source>
</evidence>
<evidence type="ECO:0000313" key="4">
    <source>
        <dbReference type="Proteomes" id="UP000008068"/>
    </source>
</evidence>
<dbReference type="EMBL" id="GL380047">
    <property type="protein sequence ID" value="EGT44273.1"/>
    <property type="molecule type" value="Genomic_DNA"/>
</dbReference>
<accession>G0P3M4</accession>
<dbReference type="InterPro" id="IPR018289">
    <property type="entry name" value="MULE_transposase_dom"/>
</dbReference>
<organism evidence="4">
    <name type="scientific">Caenorhabditis brenneri</name>
    <name type="common">Nematode worm</name>
    <dbReference type="NCBI Taxonomy" id="135651"/>
    <lineage>
        <taxon>Eukaryota</taxon>
        <taxon>Metazoa</taxon>
        <taxon>Ecdysozoa</taxon>
        <taxon>Nematoda</taxon>
        <taxon>Chromadorea</taxon>
        <taxon>Rhabditida</taxon>
        <taxon>Rhabditina</taxon>
        <taxon>Rhabditomorpha</taxon>
        <taxon>Rhabditoidea</taxon>
        <taxon>Rhabditidae</taxon>
        <taxon>Peloderinae</taxon>
        <taxon>Caenorhabditis</taxon>
    </lineage>
</organism>
<evidence type="ECO:0000313" key="3">
    <source>
        <dbReference type="EMBL" id="EGT44273.1"/>
    </source>
</evidence>
<keyword evidence="4" id="KW-1185">Reference proteome</keyword>
<feature type="region of interest" description="Disordered" evidence="1">
    <location>
        <begin position="50"/>
        <end position="75"/>
    </location>
</feature>
<dbReference type="Proteomes" id="UP000008068">
    <property type="component" value="Unassembled WGS sequence"/>
</dbReference>
<name>G0P3M4_CAEBE</name>
<dbReference type="AlphaFoldDB" id="G0P3M4"/>
<protein>
    <recommendedName>
        <fullName evidence="2">MULE transposase domain-containing protein</fullName>
    </recommendedName>
</protein>
<dbReference type="Pfam" id="PF10551">
    <property type="entry name" value="MULE"/>
    <property type="match status" value="1"/>
</dbReference>
<dbReference type="OrthoDB" id="10029846at2759"/>
<gene>
    <name evidence="3" type="ORF">CAEBREN_31380</name>
</gene>
<feature type="domain" description="MULE transposase" evidence="2">
    <location>
        <begin position="514"/>
        <end position="602"/>
    </location>
</feature>
<reference evidence="4" key="1">
    <citation type="submission" date="2011-07" db="EMBL/GenBank/DDBJ databases">
        <authorList>
            <consortium name="Caenorhabditis brenneri Sequencing and Analysis Consortium"/>
            <person name="Wilson R.K."/>
        </authorList>
    </citation>
    <scope>NUCLEOTIDE SEQUENCE [LARGE SCALE GENOMIC DNA]</scope>
    <source>
        <strain evidence="4">PB2801</strain>
    </source>
</reference>
<proteinExistence type="predicted"/>
<feature type="compositionally biased region" description="Basic residues" evidence="1">
    <location>
        <begin position="65"/>
        <end position="75"/>
    </location>
</feature>
<dbReference type="HOGENOM" id="CLU_444267_0_0_1"/>
<dbReference type="STRING" id="135651.G0P3M4"/>
<dbReference type="InterPro" id="IPR001579">
    <property type="entry name" value="Glyco_hydro_18_chit_AS"/>
</dbReference>
<dbReference type="InParanoid" id="G0P3M4"/>
<dbReference type="PROSITE" id="PS01095">
    <property type="entry name" value="GH18_1"/>
    <property type="match status" value="1"/>
</dbReference>